<evidence type="ECO:0000313" key="1">
    <source>
        <dbReference type="EMBL" id="MEQ2211910.1"/>
    </source>
</evidence>
<evidence type="ECO:0000313" key="2">
    <source>
        <dbReference type="Proteomes" id="UP001434883"/>
    </source>
</evidence>
<keyword evidence="2" id="KW-1185">Reference proteome</keyword>
<comment type="caution">
    <text evidence="1">The sequence shown here is derived from an EMBL/GenBank/DDBJ whole genome shotgun (WGS) entry which is preliminary data.</text>
</comment>
<accession>A0ABV0RV53</accession>
<proteinExistence type="predicted"/>
<dbReference type="EMBL" id="JAHRIN010059249">
    <property type="protein sequence ID" value="MEQ2211910.1"/>
    <property type="molecule type" value="Genomic_DNA"/>
</dbReference>
<sequence>MDELNHDFQALALEGRAMGEVSDSFLLHPVLIFIPVPLMTDHSVSQPIMVSRRPGQGFHGGGEVGVGSVMSPRSESGGLGVSMVEYVLSSSPADKLDPCLRKGPYVSNFNYLNTDISLFHLLCANSIEHCPVVALL</sequence>
<gene>
    <name evidence="1" type="primary">PUM1_2</name>
    <name evidence="1" type="ORF">XENOCAPTIV_020188</name>
</gene>
<reference evidence="1 2" key="1">
    <citation type="submission" date="2021-06" db="EMBL/GenBank/DDBJ databases">
        <authorList>
            <person name="Palmer J.M."/>
        </authorList>
    </citation>
    <scope>NUCLEOTIDE SEQUENCE [LARGE SCALE GENOMIC DNA]</scope>
    <source>
        <strain evidence="1 2">XC_2019</strain>
        <tissue evidence="1">Muscle</tissue>
    </source>
</reference>
<dbReference type="Proteomes" id="UP001434883">
    <property type="component" value="Unassembled WGS sequence"/>
</dbReference>
<name>A0ABV0RV53_9TELE</name>
<protein>
    <submittedName>
        <fullName evidence="1">Pumilio 1</fullName>
    </submittedName>
</protein>
<organism evidence="1 2">
    <name type="scientific">Xenoophorus captivus</name>
    <dbReference type="NCBI Taxonomy" id="1517983"/>
    <lineage>
        <taxon>Eukaryota</taxon>
        <taxon>Metazoa</taxon>
        <taxon>Chordata</taxon>
        <taxon>Craniata</taxon>
        <taxon>Vertebrata</taxon>
        <taxon>Euteleostomi</taxon>
        <taxon>Actinopterygii</taxon>
        <taxon>Neopterygii</taxon>
        <taxon>Teleostei</taxon>
        <taxon>Neoteleostei</taxon>
        <taxon>Acanthomorphata</taxon>
        <taxon>Ovalentaria</taxon>
        <taxon>Atherinomorphae</taxon>
        <taxon>Cyprinodontiformes</taxon>
        <taxon>Goodeidae</taxon>
        <taxon>Xenoophorus</taxon>
    </lineage>
</organism>